<feature type="domain" description="Major facilitator superfamily (MFS) profile" evidence="6">
    <location>
        <begin position="13"/>
        <end position="463"/>
    </location>
</feature>
<dbReference type="PANTHER" id="PTHR42718">
    <property type="entry name" value="MAJOR FACILITATOR SUPERFAMILY MULTIDRUG TRANSPORTER MFSC"/>
    <property type="match status" value="1"/>
</dbReference>
<reference evidence="7 8" key="1">
    <citation type="submission" date="2021-01" db="EMBL/GenBank/DDBJ databases">
        <title>Whole genome shotgun sequence of Planotetraspora kaengkrachanensis NBRC 104272.</title>
        <authorList>
            <person name="Komaki H."/>
            <person name="Tamura T."/>
        </authorList>
    </citation>
    <scope>NUCLEOTIDE SEQUENCE [LARGE SCALE GENOMIC DNA]</scope>
    <source>
        <strain evidence="7 8">NBRC 104272</strain>
    </source>
</reference>
<feature type="transmembrane region" description="Helical" evidence="5">
    <location>
        <begin position="197"/>
        <end position="216"/>
    </location>
</feature>
<dbReference type="RefSeq" id="WP_203887885.1">
    <property type="nucleotide sequence ID" value="NZ_BAABHH010000037.1"/>
</dbReference>
<feature type="transmembrane region" description="Helical" evidence="5">
    <location>
        <begin position="48"/>
        <end position="67"/>
    </location>
</feature>
<dbReference type="Proteomes" id="UP000630097">
    <property type="component" value="Unassembled WGS sequence"/>
</dbReference>
<dbReference type="GO" id="GO:0005886">
    <property type="term" value="C:plasma membrane"/>
    <property type="evidence" value="ECO:0007669"/>
    <property type="project" value="UniProtKB-SubCell"/>
</dbReference>
<dbReference type="InterPro" id="IPR036259">
    <property type="entry name" value="MFS_trans_sf"/>
</dbReference>
<keyword evidence="3 5" id="KW-1133">Transmembrane helix</keyword>
<dbReference type="Gene3D" id="1.20.1250.20">
    <property type="entry name" value="MFS general substrate transporter like domains"/>
    <property type="match status" value="1"/>
</dbReference>
<evidence type="ECO:0000256" key="5">
    <source>
        <dbReference type="SAM" id="Phobius"/>
    </source>
</evidence>
<feature type="transmembrane region" description="Helical" evidence="5">
    <location>
        <begin position="362"/>
        <end position="390"/>
    </location>
</feature>
<evidence type="ECO:0000256" key="1">
    <source>
        <dbReference type="ARBA" id="ARBA00004651"/>
    </source>
</evidence>
<organism evidence="7 8">
    <name type="scientific">Planotetraspora kaengkrachanensis</name>
    <dbReference type="NCBI Taxonomy" id="575193"/>
    <lineage>
        <taxon>Bacteria</taxon>
        <taxon>Bacillati</taxon>
        <taxon>Actinomycetota</taxon>
        <taxon>Actinomycetes</taxon>
        <taxon>Streptosporangiales</taxon>
        <taxon>Streptosporangiaceae</taxon>
        <taxon>Planotetraspora</taxon>
    </lineage>
</organism>
<dbReference type="Gene3D" id="1.20.1720.10">
    <property type="entry name" value="Multidrug resistance protein D"/>
    <property type="match status" value="1"/>
</dbReference>
<dbReference type="PANTHER" id="PTHR42718:SF35">
    <property type="entry name" value="BLL0718 PROTEIN"/>
    <property type="match status" value="1"/>
</dbReference>
<feature type="transmembrane region" description="Helical" evidence="5">
    <location>
        <begin position="402"/>
        <end position="421"/>
    </location>
</feature>
<proteinExistence type="predicted"/>
<feature type="transmembrane region" description="Helical" evidence="5">
    <location>
        <begin position="136"/>
        <end position="158"/>
    </location>
</feature>
<feature type="transmembrane region" description="Helical" evidence="5">
    <location>
        <begin position="164"/>
        <end position="185"/>
    </location>
</feature>
<feature type="transmembrane region" description="Helical" evidence="5">
    <location>
        <begin position="222"/>
        <end position="246"/>
    </location>
</feature>
<dbReference type="AlphaFoldDB" id="A0A8J3Q159"/>
<dbReference type="GO" id="GO:0022857">
    <property type="term" value="F:transmembrane transporter activity"/>
    <property type="evidence" value="ECO:0007669"/>
    <property type="project" value="InterPro"/>
</dbReference>
<evidence type="ECO:0000259" key="6">
    <source>
        <dbReference type="PROSITE" id="PS50850"/>
    </source>
</evidence>
<keyword evidence="2 5" id="KW-0812">Transmembrane</keyword>
<sequence length="486" mass="48986">MSTTAPESRTGAIVSVLAAAGITVSVMQTLVVPLIPELPQLLHTSASNATWAITATLLGGAVATPVVGRLGDLYGKRRLLLISTLLLVVGSLVCAPADSLAPMVIGRTLQGFGMGVIPLGISIMRDVLPQERLGSAMAIMSSSLGVGGALGLPASAAVAQNADWHVLFWGSAALGAIAGVLIFMIIPESAVRAGGRFDFAGALGLSAGLICLLLPISKGSDWGWGSATTLGLFAAAVVILLVWGVWELRHAAPLIDLRTSARRPILMTNLASVVIGFAMYAMSLIAPQLLQLPEVTGYGLGQSMLAAGLWMAPSGLVMMAVSPFAAKLSAARGPKISLLVGALVIAAGYGVALALMGSTWGVLAFAAVISAGVGFAYASMPALIMSAAPASESAAANGLNSLMRAIGTSTASAVMGVVLAHMTVRLGPVTVPSEAGFRADFMIGAGVALLAALVVLAIPGRAGGALARRTARQGSQEAVVEGSALR</sequence>
<protein>
    <submittedName>
        <fullName evidence="7">MFS transporter</fullName>
    </submittedName>
</protein>
<accession>A0A8J3Q159</accession>
<feature type="transmembrane region" description="Helical" evidence="5">
    <location>
        <begin position="266"/>
        <end position="285"/>
    </location>
</feature>
<dbReference type="EMBL" id="BONV01000055">
    <property type="protein sequence ID" value="GIG84621.1"/>
    <property type="molecule type" value="Genomic_DNA"/>
</dbReference>
<feature type="transmembrane region" description="Helical" evidence="5">
    <location>
        <begin position="12"/>
        <end position="36"/>
    </location>
</feature>
<dbReference type="InterPro" id="IPR020846">
    <property type="entry name" value="MFS_dom"/>
</dbReference>
<evidence type="ECO:0000256" key="2">
    <source>
        <dbReference type="ARBA" id="ARBA00022692"/>
    </source>
</evidence>
<dbReference type="PROSITE" id="PS50850">
    <property type="entry name" value="MFS"/>
    <property type="match status" value="1"/>
</dbReference>
<keyword evidence="8" id="KW-1185">Reference proteome</keyword>
<evidence type="ECO:0000313" key="8">
    <source>
        <dbReference type="Proteomes" id="UP000630097"/>
    </source>
</evidence>
<dbReference type="SUPFAM" id="SSF103473">
    <property type="entry name" value="MFS general substrate transporter"/>
    <property type="match status" value="1"/>
</dbReference>
<dbReference type="InterPro" id="IPR011701">
    <property type="entry name" value="MFS"/>
</dbReference>
<feature type="transmembrane region" description="Helical" evidence="5">
    <location>
        <begin position="104"/>
        <end position="124"/>
    </location>
</feature>
<feature type="transmembrane region" description="Helical" evidence="5">
    <location>
        <begin position="441"/>
        <end position="459"/>
    </location>
</feature>
<feature type="transmembrane region" description="Helical" evidence="5">
    <location>
        <begin position="338"/>
        <end position="356"/>
    </location>
</feature>
<name>A0A8J3Q159_9ACTN</name>
<dbReference type="Pfam" id="PF07690">
    <property type="entry name" value="MFS_1"/>
    <property type="match status" value="1"/>
</dbReference>
<evidence type="ECO:0000313" key="7">
    <source>
        <dbReference type="EMBL" id="GIG84621.1"/>
    </source>
</evidence>
<comment type="subcellular location">
    <subcellularLocation>
        <location evidence="1">Cell membrane</location>
        <topology evidence="1">Multi-pass membrane protein</topology>
    </subcellularLocation>
</comment>
<keyword evidence="4 5" id="KW-0472">Membrane</keyword>
<evidence type="ECO:0000256" key="4">
    <source>
        <dbReference type="ARBA" id="ARBA00023136"/>
    </source>
</evidence>
<dbReference type="CDD" id="cd17504">
    <property type="entry name" value="MFS_MMR_MDR_like"/>
    <property type="match status" value="1"/>
</dbReference>
<feature type="transmembrane region" description="Helical" evidence="5">
    <location>
        <begin position="79"/>
        <end position="98"/>
    </location>
</feature>
<feature type="transmembrane region" description="Helical" evidence="5">
    <location>
        <begin position="305"/>
        <end position="326"/>
    </location>
</feature>
<comment type="caution">
    <text evidence="7">The sequence shown here is derived from an EMBL/GenBank/DDBJ whole genome shotgun (WGS) entry which is preliminary data.</text>
</comment>
<gene>
    <name evidence="7" type="ORF">Pka01_77480</name>
</gene>
<evidence type="ECO:0000256" key="3">
    <source>
        <dbReference type="ARBA" id="ARBA00022989"/>
    </source>
</evidence>